<evidence type="ECO:0000313" key="5">
    <source>
        <dbReference type="EMBL" id="CAG7730288.1"/>
    </source>
</evidence>
<keyword evidence="2" id="KW-0804">Transcription</keyword>
<evidence type="ECO:0000256" key="3">
    <source>
        <dbReference type="ARBA" id="ARBA00023170"/>
    </source>
</evidence>
<name>A0A8J2K603_9HEXA</name>
<gene>
    <name evidence="5" type="ORF">AFUS01_LOCUS18945</name>
</gene>
<feature type="non-terminal residue" evidence="5">
    <location>
        <position position="1"/>
    </location>
</feature>
<dbReference type="EMBL" id="CAJVCH010192042">
    <property type="protein sequence ID" value="CAG7730288.1"/>
    <property type="molecule type" value="Genomic_DNA"/>
</dbReference>
<protein>
    <recommendedName>
        <fullName evidence="4">NR LBD domain-containing protein</fullName>
    </recommendedName>
</protein>
<feature type="domain" description="NR LBD" evidence="4">
    <location>
        <begin position="1"/>
        <end position="96"/>
    </location>
</feature>
<accession>A0A8J2K603</accession>
<dbReference type="Pfam" id="PF00104">
    <property type="entry name" value="Hormone_recep"/>
    <property type="match status" value="1"/>
</dbReference>
<dbReference type="InterPro" id="IPR050274">
    <property type="entry name" value="Nuclear_hormone_rcpt_NR2"/>
</dbReference>
<proteinExistence type="predicted"/>
<organism evidence="5 6">
    <name type="scientific">Allacma fusca</name>
    <dbReference type="NCBI Taxonomy" id="39272"/>
    <lineage>
        <taxon>Eukaryota</taxon>
        <taxon>Metazoa</taxon>
        <taxon>Ecdysozoa</taxon>
        <taxon>Arthropoda</taxon>
        <taxon>Hexapoda</taxon>
        <taxon>Collembola</taxon>
        <taxon>Symphypleona</taxon>
        <taxon>Sminthuridae</taxon>
        <taxon>Allacma</taxon>
    </lineage>
</organism>
<evidence type="ECO:0000256" key="2">
    <source>
        <dbReference type="ARBA" id="ARBA00023163"/>
    </source>
</evidence>
<dbReference type="PROSITE" id="PS51843">
    <property type="entry name" value="NR_LBD"/>
    <property type="match status" value="1"/>
</dbReference>
<reference evidence="5" key="1">
    <citation type="submission" date="2021-06" db="EMBL/GenBank/DDBJ databases">
        <authorList>
            <person name="Hodson N. C."/>
            <person name="Mongue J. A."/>
            <person name="Jaron S. K."/>
        </authorList>
    </citation>
    <scope>NUCLEOTIDE SEQUENCE</scope>
</reference>
<sequence>DGSECGCMKAIILLKPETPGLMDIQPVEMLQDQAQCILNDYIRGRYSRQPTRFGRMLLLVPSLRAVRQNTVENLFFKDTIGEIPMQRLLIDMYQMDKFA</sequence>
<evidence type="ECO:0000259" key="4">
    <source>
        <dbReference type="PROSITE" id="PS51843"/>
    </source>
</evidence>
<evidence type="ECO:0000256" key="1">
    <source>
        <dbReference type="ARBA" id="ARBA00023015"/>
    </source>
</evidence>
<comment type="caution">
    <text evidence="5">The sequence shown here is derived from an EMBL/GenBank/DDBJ whole genome shotgun (WGS) entry which is preliminary data.</text>
</comment>
<keyword evidence="1" id="KW-0805">Transcription regulation</keyword>
<dbReference type="OrthoDB" id="5873264at2759"/>
<keyword evidence="6" id="KW-1185">Reference proteome</keyword>
<evidence type="ECO:0000313" key="6">
    <source>
        <dbReference type="Proteomes" id="UP000708208"/>
    </source>
</evidence>
<keyword evidence="3" id="KW-0675">Receptor</keyword>
<dbReference type="Proteomes" id="UP000708208">
    <property type="component" value="Unassembled WGS sequence"/>
</dbReference>
<dbReference type="InterPro" id="IPR000536">
    <property type="entry name" value="Nucl_hrmn_rcpt_lig-bd"/>
</dbReference>
<dbReference type="AlphaFoldDB" id="A0A8J2K603"/>
<dbReference type="PANTHER" id="PTHR24083">
    <property type="entry name" value="NUCLEAR HORMONE RECEPTOR"/>
    <property type="match status" value="1"/>
</dbReference>